<feature type="transmembrane region" description="Helical" evidence="1">
    <location>
        <begin position="70"/>
        <end position="89"/>
    </location>
</feature>
<feature type="transmembrane region" description="Helical" evidence="1">
    <location>
        <begin position="6"/>
        <end position="24"/>
    </location>
</feature>
<reference evidence="3" key="1">
    <citation type="journal article" date="2019" name="Int. J. Syst. Evol. Microbiol.">
        <title>The Global Catalogue of Microorganisms (GCM) 10K type strain sequencing project: providing services to taxonomists for standard genome sequencing and annotation.</title>
        <authorList>
            <consortium name="The Broad Institute Genomics Platform"/>
            <consortium name="The Broad Institute Genome Sequencing Center for Infectious Disease"/>
            <person name="Wu L."/>
            <person name="Ma J."/>
        </authorList>
    </citation>
    <scope>NUCLEOTIDE SEQUENCE [LARGE SCALE GENOMIC DNA]</scope>
    <source>
        <strain evidence="3">CCUG 51308</strain>
    </source>
</reference>
<evidence type="ECO:0000313" key="2">
    <source>
        <dbReference type="EMBL" id="MFC7291206.1"/>
    </source>
</evidence>
<name>A0ABW2IJX4_9PROT</name>
<organism evidence="2 3">
    <name type="scientific">Hirschia litorea</name>
    <dbReference type="NCBI Taxonomy" id="1199156"/>
    <lineage>
        <taxon>Bacteria</taxon>
        <taxon>Pseudomonadati</taxon>
        <taxon>Pseudomonadota</taxon>
        <taxon>Alphaproteobacteria</taxon>
        <taxon>Hyphomonadales</taxon>
        <taxon>Hyphomonadaceae</taxon>
        <taxon>Hirschia</taxon>
    </lineage>
</organism>
<keyword evidence="3" id="KW-1185">Reference proteome</keyword>
<evidence type="ECO:0000256" key="1">
    <source>
        <dbReference type="SAM" id="Phobius"/>
    </source>
</evidence>
<evidence type="ECO:0008006" key="4">
    <source>
        <dbReference type="Google" id="ProtNLM"/>
    </source>
</evidence>
<keyword evidence="1" id="KW-0812">Transmembrane</keyword>
<gene>
    <name evidence="2" type="ORF">ACFQS8_06225</name>
</gene>
<accession>A0ABW2IJX4</accession>
<dbReference type="Proteomes" id="UP001596492">
    <property type="component" value="Unassembled WGS sequence"/>
</dbReference>
<evidence type="ECO:0000313" key="3">
    <source>
        <dbReference type="Proteomes" id="UP001596492"/>
    </source>
</evidence>
<feature type="transmembrane region" description="Helical" evidence="1">
    <location>
        <begin position="31"/>
        <end position="50"/>
    </location>
</feature>
<comment type="caution">
    <text evidence="2">The sequence shown here is derived from an EMBL/GenBank/DDBJ whole genome shotgun (WGS) entry which is preliminary data.</text>
</comment>
<dbReference type="EMBL" id="JBHTBR010000002">
    <property type="protein sequence ID" value="MFC7291206.1"/>
    <property type="molecule type" value="Genomic_DNA"/>
</dbReference>
<sequence>MQDLLPLLLNGVGGAVLGPVLMKLTGGKGSLGTIMGLVGGVLGGVGVGQASDLANFDLASLMGGGDLMRAVANLIEGGVGGGILGVLAGKLAK</sequence>
<keyword evidence="1" id="KW-1133">Transmembrane helix</keyword>
<proteinExistence type="predicted"/>
<dbReference type="RefSeq" id="WP_382166399.1">
    <property type="nucleotide sequence ID" value="NZ_JBHTBR010000002.1"/>
</dbReference>
<protein>
    <recommendedName>
        <fullName evidence="4">DNA methyltransferase</fullName>
    </recommendedName>
</protein>
<keyword evidence="1" id="KW-0472">Membrane</keyword>